<dbReference type="EMBL" id="JAARVD010000011">
    <property type="protein sequence ID" value="MBC1798488.1"/>
    <property type="molecule type" value="Genomic_DNA"/>
</dbReference>
<sequence>MARKKGIDMSGIDDILENGIAEDEVLNPTASPKKQQTSDTNVDTENEQLAQDSLSNFSFITDDDESIKKTFVVDAKIAEVIDALVHDPVTGKKRKGSKGVISKIVNNALRKELVSLKLMSKEELKKNLPY</sequence>
<dbReference type="AlphaFoldDB" id="A0A7X0ZQK4"/>
<feature type="region of interest" description="Disordered" evidence="1">
    <location>
        <begin position="23"/>
        <end position="44"/>
    </location>
</feature>
<comment type="caution">
    <text evidence="2">The sequence shown here is derived from an EMBL/GenBank/DDBJ whole genome shotgun (WGS) entry which is preliminary data.</text>
</comment>
<name>A0A7X0ZQK4_9LIST</name>
<reference evidence="2 3" key="1">
    <citation type="submission" date="2020-03" db="EMBL/GenBank/DDBJ databases">
        <title>Soil Listeria distribution.</title>
        <authorList>
            <person name="Liao J."/>
            <person name="Wiedmann M."/>
        </authorList>
    </citation>
    <scope>NUCLEOTIDE SEQUENCE [LARGE SCALE GENOMIC DNA]</scope>
    <source>
        <strain evidence="2 3">FSL L7-0990</strain>
    </source>
</reference>
<evidence type="ECO:0000256" key="1">
    <source>
        <dbReference type="SAM" id="MobiDB-lite"/>
    </source>
</evidence>
<proteinExistence type="predicted"/>
<gene>
    <name evidence="2" type="ORF">HCA55_17245</name>
</gene>
<accession>A0A7X0ZQK4</accession>
<evidence type="ECO:0000313" key="3">
    <source>
        <dbReference type="Proteomes" id="UP000548082"/>
    </source>
</evidence>
<dbReference type="RefSeq" id="WP_185545661.1">
    <property type="nucleotide sequence ID" value="NZ_JAARVD010000011.1"/>
</dbReference>
<protein>
    <submittedName>
        <fullName evidence="2">Uncharacterized protein</fullName>
    </submittedName>
</protein>
<dbReference type="Proteomes" id="UP000548082">
    <property type="component" value="Unassembled WGS sequence"/>
</dbReference>
<organism evidence="2 3">
    <name type="scientific">Listeria booriae</name>
    <dbReference type="NCBI Taxonomy" id="1552123"/>
    <lineage>
        <taxon>Bacteria</taxon>
        <taxon>Bacillati</taxon>
        <taxon>Bacillota</taxon>
        <taxon>Bacilli</taxon>
        <taxon>Bacillales</taxon>
        <taxon>Listeriaceae</taxon>
        <taxon>Listeria</taxon>
    </lineage>
</organism>
<feature type="compositionally biased region" description="Polar residues" evidence="1">
    <location>
        <begin position="28"/>
        <end position="44"/>
    </location>
</feature>
<evidence type="ECO:0000313" key="2">
    <source>
        <dbReference type="EMBL" id="MBC1798488.1"/>
    </source>
</evidence>